<reference evidence="2" key="1">
    <citation type="submission" date="2020-10" db="EMBL/GenBank/DDBJ databases">
        <authorList>
            <person name="Han B."/>
            <person name="Lu T."/>
            <person name="Zhao Q."/>
            <person name="Huang X."/>
            <person name="Zhao Y."/>
        </authorList>
    </citation>
    <scope>NUCLEOTIDE SEQUENCE</scope>
</reference>
<dbReference type="PANTHER" id="PTHR19338">
    <property type="entry name" value="TRANSLOCASE OF INNER MITOCHONDRIAL MEMBRANE 13 HOMOLOG"/>
    <property type="match status" value="1"/>
</dbReference>
<evidence type="ECO:0000313" key="2">
    <source>
        <dbReference type="EMBL" id="CAD6202157.1"/>
    </source>
</evidence>
<comment type="caution">
    <text evidence="2">The sequence shown here is derived from an EMBL/GenBank/DDBJ whole genome shotgun (WGS) entry which is preliminary data.</text>
</comment>
<keyword evidence="3" id="KW-1185">Reference proteome</keyword>
<sequence length="78" mass="8825">MAVYRGLEGRFPCRAFVTVSRPFDIKRVLRDILQQVIATGSSSMVDPDLVSQLVGKVRENLQGKRYLIVIDDLWETSA</sequence>
<evidence type="ECO:0000259" key="1">
    <source>
        <dbReference type="Pfam" id="PF00931"/>
    </source>
</evidence>
<dbReference type="OrthoDB" id="682676at2759"/>
<dbReference type="Gene3D" id="3.40.50.300">
    <property type="entry name" value="P-loop containing nucleotide triphosphate hydrolases"/>
    <property type="match status" value="1"/>
</dbReference>
<dbReference type="AlphaFoldDB" id="A0A811M647"/>
<dbReference type="EMBL" id="CAJGYO010000001">
    <property type="protein sequence ID" value="CAD6202157.1"/>
    <property type="molecule type" value="Genomic_DNA"/>
</dbReference>
<dbReference type="Proteomes" id="UP000604825">
    <property type="component" value="Unassembled WGS sequence"/>
</dbReference>
<dbReference type="InterPro" id="IPR027417">
    <property type="entry name" value="P-loop_NTPase"/>
</dbReference>
<organism evidence="2 3">
    <name type="scientific">Miscanthus lutarioriparius</name>
    <dbReference type="NCBI Taxonomy" id="422564"/>
    <lineage>
        <taxon>Eukaryota</taxon>
        <taxon>Viridiplantae</taxon>
        <taxon>Streptophyta</taxon>
        <taxon>Embryophyta</taxon>
        <taxon>Tracheophyta</taxon>
        <taxon>Spermatophyta</taxon>
        <taxon>Magnoliopsida</taxon>
        <taxon>Liliopsida</taxon>
        <taxon>Poales</taxon>
        <taxon>Poaceae</taxon>
        <taxon>PACMAD clade</taxon>
        <taxon>Panicoideae</taxon>
        <taxon>Andropogonodae</taxon>
        <taxon>Andropogoneae</taxon>
        <taxon>Saccharinae</taxon>
        <taxon>Miscanthus</taxon>
    </lineage>
</organism>
<accession>A0A811M647</accession>
<evidence type="ECO:0000313" key="3">
    <source>
        <dbReference type="Proteomes" id="UP000604825"/>
    </source>
</evidence>
<gene>
    <name evidence="2" type="ORF">NCGR_LOCUS447</name>
</gene>
<name>A0A811M647_9POAL</name>
<dbReference type="PANTHER" id="PTHR19338:SF65">
    <property type="entry name" value="OS06G0163900 PROTEIN"/>
    <property type="match status" value="1"/>
</dbReference>
<feature type="domain" description="NB-ARC" evidence="1">
    <location>
        <begin position="7"/>
        <end position="76"/>
    </location>
</feature>
<dbReference type="GO" id="GO:0043531">
    <property type="term" value="F:ADP binding"/>
    <property type="evidence" value="ECO:0007669"/>
    <property type="project" value="InterPro"/>
</dbReference>
<proteinExistence type="predicted"/>
<protein>
    <recommendedName>
        <fullName evidence="1">NB-ARC domain-containing protein</fullName>
    </recommendedName>
</protein>
<dbReference type="InterPro" id="IPR002182">
    <property type="entry name" value="NB-ARC"/>
</dbReference>
<dbReference type="SUPFAM" id="SSF52540">
    <property type="entry name" value="P-loop containing nucleoside triphosphate hydrolases"/>
    <property type="match status" value="1"/>
</dbReference>
<dbReference type="Pfam" id="PF00931">
    <property type="entry name" value="NB-ARC"/>
    <property type="match status" value="1"/>
</dbReference>